<evidence type="ECO:0008006" key="4">
    <source>
        <dbReference type="Google" id="ProtNLM"/>
    </source>
</evidence>
<evidence type="ECO:0000256" key="1">
    <source>
        <dbReference type="SAM" id="Phobius"/>
    </source>
</evidence>
<reference evidence="3" key="1">
    <citation type="submission" date="2017-09" db="EMBL/GenBank/DDBJ databases">
        <title>Depth-based differentiation of microbial function through sediment-hosted aquifers and enrichment of novel symbionts in the deep terrestrial subsurface.</title>
        <authorList>
            <person name="Probst A.J."/>
            <person name="Ladd B."/>
            <person name="Jarett J.K."/>
            <person name="Geller-Mcgrath D.E."/>
            <person name="Sieber C.M.K."/>
            <person name="Emerson J.B."/>
            <person name="Anantharaman K."/>
            <person name="Thomas B.C."/>
            <person name="Malmstrom R."/>
            <person name="Stieglmeier M."/>
            <person name="Klingl A."/>
            <person name="Woyke T."/>
            <person name="Ryan C.M."/>
            <person name="Banfield J.F."/>
        </authorList>
    </citation>
    <scope>NUCLEOTIDE SEQUENCE [LARGE SCALE GENOMIC DNA]</scope>
</reference>
<dbReference type="Proteomes" id="UP000228949">
    <property type="component" value="Unassembled WGS sequence"/>
</dbReference>
<accession>A0A2M7B638</accession>
<evidence type="ECO:0000313" key="3">
    <source>
        <dbReference type="Proteomes" id="UP000228949"/>
    </source>
</evidence>
<feature type="transmembrane region" description="Helical" evidence="1">
    <location>
        <begin position="7"/>
        <end position="30"/>
    </location>
</feature>
<evidence type="ECO:0000313" key="2">
    <source>
        <dbReference type="EMBL" id="PIU98576.1"/>
    </source>
</evidence>
<feature type="transmembrane region" description="Helical" evidence="1">
    <location>
        <begin position="120"/>
        <end position="140"/>
    </location>
</feature>
<dbReference type="Pfam" id="PF09997">
    <property type="entry name" value="DUF2238"/>
    <property type="match status" value="1"/>
</dbReference>
<proteinExistence type="predicted"/>
<gene>
    <name evidence="2" type="ORF">COS61_00640</name>
</gene>
<comment type="caution">
    <text evidence="2">The sequence shown here is derived from an EMBL/GenBank/DDBJ whole genome shotgun (WGS) entry which is preliminary data.</text>
</comment>
<keyword evidence="1" id="KW-1133">Transmembrane helix</keyword>
<protein>
    <recommendedName>
        <fullName evidence="4">DUF2238 domain-containing protein</fullName>
    </recommendedName>
</protein>
<feature type="transmembrane region" description="Helical" evidence="1">
    <location>
        <begin position="36"/>
        <end position="55"/>
    </location>
</feature>
<name>A0A2M7B638_9BACT</name>
<organism evidence="2 3">
    <name type="scientific">Candidatus Wolfebacteria bacterium CG03_land_8_20_14_0_80_40_12</name>
    <dbReference type="NCBI Taxonomy" id="1975069"/>
    <lineage>
        <taxon>Bacteria</taxon>
        <taxon>Candidatus Wolfeibacteriota</taxon>
    </lineage>
</organism>
<keyword evidence="1" id="KW-0812">Transmembrane</keyword>
<dbReference type="InterPro" id="IPR014509">
    <property type="entry name" value="YjdF-like"/>
</dbReference>
<dbReference type="EMBL" id="PEVJ01000016">
    <property type="protein sequence ID" value="PIU98576.1"/>
    <property type="molecule type" value="Genomic_DNA"/>
</dbReference>
<sequence>MLISPKIIIGFLIFILFLHISAIINYWYWIYIWFDIPMHFLGGFWVAMICIWLNSKFNIIETRPPNVYRNFWRSDLPKLILVLGFVALIGVFWEFFEFFYDVFISNRGYFGFLQLGAADTLSDLFFDFLGGLAFMVIILISRRRTSED</sequence>
<dbReference type="AlphaFoldDB" id="A0A2M7B638"/>
<feature type="transmembrane region" description="Helical" evidence="1">
    <location>
        <begin position="76"/>
        <end position="100"/>
    </location>
</feature>
<keyword evidence="1" id="KW-0472">Membrane</keyword>